<dbReference type="InterPro" id="IPR029016">
    <property type="entry name" value="GAF-like_dom_sf"/>
</dbReference>
<feature type="compositionally biased region" description="Basic and acidic residues" evidence="6">
    <location>
        <begin position="780"/>
        <end position="797"/>
    </location>
</feature>
<dbReference type="InterPro" id="IPR036971">
    <property type="entry name" value="PDEase_catalytic_dom_sf"/>
</dbReference>
<dbReference type="PROSITE" id="PS00126">
    <property type="entry name" value="PDEASE_I_1"/>
    <property type="match status" value="1"/>
</dbReference>
<comment type="cofactor">
    <cofactor evidence="5">
        <name>a divalent metal cation</name>
        <dbReference type="ChEBI" id="CHEBI:60240"/>
    </cofactor>
    <text evidence="5">Binds 2 divalent metal cations per subunit. Site 1 may preferentially bind zinc ions, while site 2 has a preference for magnesium and/or manganese ions.</text>
</comment>
<evidence type="ECO:0000256" key="5">
    <source>
        <dbReference type="RuleBase" id="RU363067"/>
    </source>
</evidence>
<dbReference type="EC" id="3.1.4.-" evidence="5"/>
<dbReference type="Proteomes" id="UP001159363">
    <property type="component" value="Chromosome 10"/>
</dbReference>
<proteinExistence type="inferred from homology"/>
<dbReference type="InterPro" id="IPR003018">
    <property type="entry name" value="GAF"/>
</dbReference>
<evidence type="ECO:0000256" key="3">
    <source>
        <dbReference type="ARBA" id="ARBA00022723"/>
    </source>
</evidence>
<keyword evidence="2" id="KW-0140">cGMP</keyword>
<dbReference type="PROSITE" id="PS51845">
    <property type="entry name" value="PDEASE_I_2"/>
    <property type="match status" value="1"/>
</dbReference>
<dbReference type="InterPro" id="IPR023088">
    <property type="entry name" value="PDEase"/>
</dbReference>
<dbReference type="Pfam" id="PF01590">
    <property type="entry name" value="GAF"/>
    <property type="match status" value="1"/>
</dbReference>
<comment type="similarity">
    <text evidence="1 5">Belongs to the cyclic nucleotide phosphodiesterase family.</text>
</comment>
<evidence type="ECO:0000259" key="7">
    <source>
        <dbReference type="PROSITE" id="PS51845"/>
    </source>
</evidence>
<feature type="region of interest" description="Disordered" evidence="6">
    <location>
        <begin position="668"/>
        <end position="761"/>
    </location>
</feature>
<comment type="caution">
    <text evidence="8">The sequence shown here is derived from an EMBL/GenBank/DDBJ whole genome shotgun (WGS) entry which is preliminary data.</text>
</comment>
<protein>
    <recommendedName>
        <fullName evidence="5">Phosphodiesterase</fullName>
        <ecNumber evidence="5">3.1.4.-</ecNumber>
    </recommendedName>
</protein>
<keyword evidence="9" id="KW-1185">Reference proteome</keyword>
<dbReference type="SUPFAM" id="SSF55781">
    <property type="entry name" value="GAF domain-like"/>
    <property type="match status" value="2"/>
</dbReference>
<dbReference type="InterPro" id="IPR023174">
    <property type="entry name" value="PDEase_CS"/>
</dbReference>
<evidence type="ECO:0000256" key="4">
    <source>
        <dbReference type="ARBA" id="ARBA00022801"/>
    </source>
</evidence>
<dbReference type="SMART" id="SM00065">
    <property type="entry name" value="GAF"/>
    <property type="match status" value="1"/>
</dbReference>
<feature type="region of interest" description="Disordered" evidence="6">
    <location>
        <begin position="775"/>
        <end position="810"/>
    </location>
</feature>
<gene>
    <name evidence="8" type="ORF">PR048_026360</name>
</gene>
<name>A0ABQ9GL50_9NEOP</name>
<feature type="domain" description="PDEase" evidence="7">
    <location>
        <begin position="344"/>
        <end position="661"/>
    </location>
</feature>
<dbReference type="Pfam" id="PF00233">
    <property type="entry name" value="PDEase_I"/>
    <property type="match status" value="1"/>
</dbReference>
<evidence type="ECO:0000256" key="2">
    <source>
        <dbReference type="ARBA" id="ARBA00022535"/>
    </source>
</evidence>
<accession>A0ABQ9GL50</accession>
<keyword evidence="4 5" id="KW-0378">Hydrolase</keyword>
<sequence>MNPRILQVSRNKPCEWRELLVNHHVFVQLVSEAAFCIKMSLCERGGCVVCRSIFQDMVSMDALVIKIMNFAQRLVDADRASLFLVDSKSQELYARVFDVGVSSSDEDGDNPSSDDVLQSVVPTPKEIRFPLGTGIAGQVALTGDVLNISDAYCDPRFNRAVDQLTGYRTHSILCMPIFIGDGVIGVVQMVNKHSGRFLKCCEVSWCLLGAVHTRRTQQEPVTRVEPGETECTAATHERAARHPLQTCRDVKHTTVFKVESGLKTTTNKGHRVCAYLSADLGSGGGWGVCYEDTRRLQEDEEAFEMFAVYCGLALHHAQLYDKIARSEQKYRVALDVLSYHNTCSEEEVGRILRAGVPECVPGLDHYYLDVFSLEDLEKARLAVYMFKDMFGLSRFDRDSVVRFTLTVRKNYRRVPYHNWTHGFSVANTTYSIIKHSPGIFTTLEALALYVASLCHDLDHRGKNNKFMLETESPLAAIYSTSTMEHHHFNQTVTILQQKGHNIFSKLTNSEYKQVLDFVKHCILATDLAVFFPNRAQLFELVSTNQFVWTSYRHRLLLQAITMTASDLSASAKPWDLQVKTVQVIFQEFYEQGDAERATGRIPIPMMDRNQPDQQAASQVGFLTGICIPCYSLLHQLIPSTQPLLDQCQSNLERWSEIDQQVVREKLEEVRRKQEEKNRRSDKEDEGAVSSDNPGAGAETKTPAADNEMTTGEAESVQPGTTACEVVPTDADQAPVAGEDPQPKERQISTAAPNTGCGDASDAQYYDGWLEVAETTLGNENGERGGEKSKQGIGEKSRVQSQTNGHQDNAS</sequence>
<evidence type="ECO:0000256" key="6">
    <source>
        <dbReference type="SAM" id="MobiDB-lite"/>
    </source>
</evidence>
<feature type="compositionally biased region" description="Polar residues" evidence="6">
    <location>
        <begin position="798"/>
        <end position="810"/>
    </location>
</feature>
<dbReference type="Gene3D" id="3.30.450.40">
    <property type="match status" value="2"/>
</dbReference>
<dbReference type="InterPro" id="IPR002073">
    <property type="entry name" value="PDEase_catalytic_dom"/>
</dbReference>
<feature type="compositionally biased region" description="Basic and acidic residues" evidence="6">
    <location>
        <begin position="668"/>
        <end position="682"/>
    </location>
</feature>
<reference evidence="8 9" key="1">
    <citation type="submission" date="2023-02" db="EMBL/GenBank/DDBJ databases">
        <title>LHISI_Scaffold_Assembly.</title>
        <authorList>
            <person name="Stuart O.P."/>
            <person name="Cleave R."/>
            <person name="Magrath M.J.L."/>
            <person name="Mikheyev A.S."/>
        </authorList>
    </citation>
    <scope>NUCLEOTIDE SEQUENCE [LARGE SCALE GENOMIC DNA]</scope>
    <source>
        <strain evidence="8">Daus_M_001</strain>
        <tissue evidence="8">Leg muscle</tissue>
    </source>
</reference>
<dbReference type="PANTHER" id="PTHR11347">
    <property type="entry name" value="CYCLIC NUCLEOTIDE PHOSPHODIESTERASE"/>
    <property type="match status" value="1"/>
</dbReference>
<evidence type="ECO:0000313" key="9">
    <source>
        <dbReference type="Proteomes" id="UP001159363"/>
    </source>
</evidence>
<dbReference type="InterPro" id="IPR003607">
    <property type="entry name" value="HD/PDEase_dom"/>
</dbReference>
<dbReference type="Gene3D" id="1.10.1300.10">
    <property type="entry name" value="3'5'-cyclic nucleotide phosphodiesterase, catalytic domain"/>
    <property type="match status" value="1"/>
</dbReference>
<dbReference type="SUPFAM" id="SSF109604">
    <property type="entry name" value="HD-domain/PDEase-like"/>
    <property type="match status" value="1"/>
</dbReference>
<organism evidence="8 9">
    <name type="scientific">Dryococelus australis</name>
    <dbReference type="NCBI Taxonomy" id="614101"/>
    <lineage>
        <taxon>Eukaryota</taxon>
        <taxon>Metazoa</taxon>
        <taxon>Ecdysozoa</taxon>
        <taxon>Arthropoda</taxon>
        <taxon>Hexapoda</taxon>
        <taxon>Insecta</taxon>
        <taxon>Pterygota</taxon>
        <taxon>Neoptera</taxon>
        <taxon>Polyneoptera</taxon>
        <taxon>Phasmatodea</taxon>
        <taxon>Verophasmatodea</taxon>
        <taxon>Anareolatae</taxon>
        <taxon>Phasmatidae</taxon>
        <taxon>Eurycanthinae</taxon>
        <taxon>Dryococelus</taxon>
    </lineage>
</organism>
<dbReference type="EMBL" id="JARBHB010000011">
    <property type="protein sequence ID" value="KAJ8872744.1"/>
    <property type="molecule type" value="Genomic_DNA"/>
</dbReference>
<keyword evidence="3 5" id="KW-0479">Metal-binding</keyword>
<evidence type="ECO:0000313" key="8">
    <source>
        <dbReference type="EMBL" id="KAJ8872744.1"/>
    </source>
</evidence>
<dbReference type="CDD" id="cd00077">
    <property type="entry name" value="HDc"/>
    <property type="match status" value="1"/>
</dbReference>
<evidence type="ECO:0000256" key="1">
    <source>
        <dbReference type="ARBA" id="ARBA00007648"/>
    </source>
</evidence>
<dbReference type="SMART" id="SM00471">
    <property type="entry name" value="HDc"/>
    <property type="match status" value="1"/>
</dbReference>
<dbReference type="PRINTS" id="PR00387">
    <property type="entry name" value="PDIESTERASE1"/>
</dbReference>